<dbReference type="EMBL" id="CAXAQS010000284">
    <property type="protein sequence ID" value="CAK9250972.1"/>
    <property type="molecule type" value="Genomic_DNA"/>
</dbReference>
<comment type="caution">
    <text evidence="2">The sequence shown here is derived from an EMBL/GenBank/DDBJ whole genome shotgun (WGS) entry which is preliminary data.</text>
</comment>
<protein>
    <submittedName>
        <fullName evidence="2">Uncharacterized protein</fullName>
    </submittedName>
</protein>
<keyword evidence="3" id="KW-1185">Reference proteome</keyword>
<accession>A0ABP0V976</accession>
<dbReference type="Proteomes" id="UP001497444">
    <property type="component" value="Unassembled WGS sequence"/>
</dbReference>
<gene>
    <name evidence="2" type="ORF">CSSPJE1EN1_LOCUS26350</name>
</gene>
<organism evidence="2 3">
    <name type="scientific">Sphagnum jensenii</name>
    <dbReference type="NCBI Taxonomy" id="128206"/>
    <lineage>
        <taxon>Eukaryota</taxon>
        <taxon>Viridiplantae</taxon>
        <taxon>Streptophyta</taxon>
        <taxon>Embryophyta</taxon>
        <taxon>Bryophyta</taxon>
        <taxon>Sphagnophytina</taxon>
        <taxon>Sphagnopsida</taxon>
        <taxon>Sphagnales</taxon>
        <taxon>Sphagnaceae</taxon>
        <taxon>Sphagnum</taxon>
    </lineage>
</organism>
<proteinExistence type="predicted"/>
<evidence type="ECO:0000256" key="1">
    <source>
        <dbReference type="SAM" id="MobiDB-lite"/>
    </source>
</evidence>
<sequence>MTFMVVDTDSYDVLLGLDFLMKIGAVVDVEREQSRHVVYESTQDLPVPLLLQQPSPAHNSLIPVLLQTVQVKDGDLDCKSTEKLASSSQQEMDNRWREICQPIRIDAELDDEGQQQIWGILERYDGSHQLYVVDVVSGEEQPEEVVSGEAKAAVRGELVQDDGERMMVKRRRPQYFDKRQQQDLILEAQELAEFRDHELSPTESDEEEDQEMDAKCIDI</sequence>
<evidence type="ECO:0000313" key="2">
    <source>
        <dbReference type="EMBL" id="CAK9250972.1"/>
    </source>
</evidence>
<reference evidence="2" key="1">
    <citation type="submission" date="2024-02" db="EMBL/GenBank/DDBJ databases">
        <authorList>
            <consortium name="ELIXIR-Norway"/>
            <consortium name="Elixir Norway"/>
        </authorList>
    </citation>
    <scope>NUCLEOTIDE SEQUENCE</scope>
</reference>
<feature type="region of interest" description="Disordered" evidence="1">
    <location>
        <begin position="193"/>
        <end position="219"/>
    </location>
</feature>
<name>A0ABP0V976_9BRYO</name>
<evidence type="ECO:0000313" key="3">
    <source>
        <dbReference type="Proteomes" id="UP001497444"/>
    </source>
</evidence>